<evidence type="ECO:0000256" key="4">
    <source>
        <dbReference type="ARBA" id="ARBA00022475"/>
    </source>
</evidence>
<evidence type="ECO:0000256" key="3">
    <source>
        <dbReference type="ARBA" id="ARBA00022448"/>
    </source>
</evidence>
<feature type="transmembrane region" description="Helical" evidence="9">
    <location>
        <begin position="172"/>
        <end position="189"/>
    </location>
</feature>
<dbReference type="PROSITE" id="PS51012">
    <property type="entry name" value="ABC_TM2"/>
    <property type="match status" value="1"/>
</dbReference>
<gene>
    <name evidence="11" type="ORF">POG00_08915</name>
</gene>
<reference evidence="11" key="1">
    <citation type="submission" date="2023-01" db="EMBL/GenBank/DDBJ databases">
        <title>Human gut microbiome strain richness.</title>
        <authorList>
            <person name="Chen-Liaw A."/>
        </authorList>
    </citation>
    <scope>NUCLEOTIDE SEQUENCE</scope>
    <source>
        <strain evidence="11">D55st1_G4_D55t1_190419</strain>
    </source>
</reference>
<dbReference type="Proteomes" id="UP001220658">
    <property type="component" value="Unassembled WGS sequence"/>
</dbReference>
<comment type="subcellular location">
    <subcellularLocation>
        <location evidence="1">Cell inner membrane</location>
        <topology evidence="1">Multi-pass membrane protein</topology>
    </subcellularLocation>
    <subcellularLocation>
        <location evidence="9">Cell membrane</location>
        <topology evidence="9">Multi-pass membrane protein</topology>
    </subcellularLocation>
</comment>
<dbReference type="AlphaFoldDB" id="A0AAW6FUJ7"/>
<evidence type="ECO:0000256" key="2">
    <source>
        <dbReference type="ARBA" id="ARBA00007783"/>
    </source>
</evidence>
<evidence type="ECO:0000313" key="11">
    <source>
        <dbReference type="EMBL" id="MDC0828828.1"/>
    </source>
</evidence>
<name>A0AAW6FUJ7_9FIRM</name>
<comment type="caution">
    <text evidence="11">The sequence shown here is derived from an EMBL/GenBank/DDBJ whole genome shotgun (WGS) entry which is preliminary data.</text>
</comment>
<evidence type="ECO:0000256" key="7">
    <source>
        <dbReference type="ARBA" id="ARBA00022989"/>
    </source>
</evidence>
<proteinExistence type="inferred from homology"/>
<dbReference type="InterPro" id="IPR000412">
    <property type="entry name" value="ABC_2_transport"/>
</dbReference>
<dbReference type="PIRSF" id="PIRSF006648">
    <property type="entry name" value="DrrB"/>
    <property type="match status" value="1"/>
</dbReference>
<evidence type="ECO:0000256" key="1">
    <source>
        <dbReference type="ARBA" id="ARBA00004429"/>
    </source>
</evidence>
<feature type="transmembrane region" description="Helical" evidence="9">
    <location>
        <begin position="230"/>
        <end position="249"/>
    </location>
</feature>
<keyword evidence="8 9" id="KW-0472">Membrane</keyword>
<evidence type="ECO:0000256" key="8">
    <source>
        <dbReference type="ARBA" id="ARBA00023136"/>
    </source>
</evidence>
<evidence type="ECO:0000256" key="9">
    <source>
        <dbReference type="RuleBase" id="RU361157"/>
    </source>
</evidence>
<feature type="transmembrane region" description="Helical" evidence="9">
    <location>
        <begin position="104"/>
        <end position="133"/>
    </location>
</feature>
<evidence type="ECO:0000313" key="12">
    <source>
        <dbReference type="Proteomes" id="UP001220658"/>
    </source>
</evidence>
<keyword evidence="6 9" id="KW-0812">Transmembrane</keyword>
<dbReference type="PANTHER" id="PTHR30413">
    <property type="entry name" value="INNER MEMBRANE TRANSPORT PERMEASE"/>
    <property type="match status" value="1"/>
</dbReference>
<dbReference type="PANTHER" id="PTHR30413:SF8">
    <property type="entry name" value="TRANSPORT PERMEASE PROTEIN"/>
    <property type="match status" value="1"/>
</dbReference>
<sequence>MQIFKNLYEYRELLKTNVKKDIRGKYKGSFLGVLWSFLNPLLQVIVYAIVFPYLMRGATIENYVVYLVTGIIPWTFFNTVVSMGTTVIKANEGIIKKVYFPREILVVSQVISGLINFFISCVIIILFCLGFGVGISIHLILVPVIALIQAILALGIVFILSSVNVYIQDLEYIVTFILNMVFYGTPIIYELSQFSSAGFLYTLIQINPMTPLMSAYRDVFLYHQWPDPSGLIYVGILSLIVLIVGYYVFRKLEKGFAEQL</sequence>
<keyword evidence="5" id="KW-0997">Cell inner membrane</keyword>
<dbReference type="InterPro" id="IPR047817">
    <property type="entry name" value="ABC2_TM_bact-type"/>
</dbReference>
<keyword evidence="4 9" id="KW-1003">Cell membrane</keyword>
<keyword evidence="3 9" id="KW-0813">Transport</keyword>
<dbReference type="InterPro" id="IPR013525">
    <property type="entry name" value="ABC2_TM"/>
</dbReference>
<feature type="transmembrane region" description="Helical" evidence="9">
    <location>
        <begin position="139"/>
        <end position="160"/>
    </location>
</feature>
<dbReference type="RefSeq" id="WP_195191590.1">
    <property type="nucleotide sequence ID" value="NZ_JADMUL010000026.1"/>
</dbReference>
<dbReference type="GO" id="GO:0043190">
    <property type="term" value="C:ATP-binding cassette (ABC) transporter complex"/>
    <property type="evidence" value="ECO:0007669"/>
    <property type="project" value="InterPro"/>
</dbReference>
<feature type="transmembrane region" description="Helical" evidence="9">
    <location>
        <begin position="29"/>
        <end position="51"/>
    </location>
</feature>
<dbReference type="GO" id="GO:0015920">
    <property type="term" value="P:lipopolysaccharide transport"/>
    <property type="evidence" value="ECO:0007669"/>
    <property type="project" value="TreeGrafter"/>
</dbReference>
<protein>
    <recommendedName>
        <fullName evidence="9">Transport permease protein</fullName>
    </recommendedName>
</protein>
<accession>A0AAW6FUJ7</accession>
<evidence type="ECO:0000256" key="5">
    <source>
        <dbReference type="ARBA" id="ARBA00022519"/>
    </source>
</evidence>
<feature type="transmembrane region" description="Helical" evidence="9">
    <location>
        <begin position="63"/>
        <end position="83"/>
    </location>
</feature>
<organism evidence="11 12">
    <name type="scientific">Faecalitalea cylindroides</name>
    <dbReference type="NCBI Taxonomy" id="39483"/>
    <lineage>
        <taxon>Bacteria</taxon>
        <taxon>Bacillati</taxon>
        <taxon>Bacillota</taxon>
        <taxon>Erysipelotrichia</taxon>
        <taxon>Erysipelotrichales</taxon>
        <taxon>Erysipelotrichaceae</taxon>
        <taxon>Faecalitalea</taxon>
    </lineage>
</organism>
<dbReference type="GO" id="GO:0140359">
    <property type="term" value="F:ABC-type transporter activity"/>
    <property type="evidence" value="ECO:0007669"/>
    <property type="project" value="InterPro"/>
</dbReference>
<dbReference type="EMBL" id="JAQNCK010000026">
    <property type="protein sequence ID" value="MDC0828828.1"/>
    <property type="molecule type" value="Genomic_DNA"/>
</dbReference>
<comment type="similarity">
    <text evidence="2 9">Belongs to the ABC-2 integral membrane protein family.</text>
</comment>
<evidence type="ECO:0000259" key="10">
    <source>
        <dbReference type="PROSITE" id="PS51012"/>
    </source>
</evidence>
<keyword evidence="7 9" id="KW-1133">Transmembrane helix</keyword>
<dbReference type="Pfam" id="PF01061">
    <property type="entry name" value="ABC2_membrane"/>
    <property type="match status" value="1"/>
</dbReference>
<evidence type="ECO:0000256" key="6">
    <source>
        <dbReference type="ARBA" id="ARBA00022692"/>
    </source>
</evidence>
<feature type="domain" description="ABC transmembrane type-2" evidence="10">
    <location>
        <begin position="31"/>
        <end position="252"/>
    </location>
</feature>